<feature type="transmembrane region" description="Helical" evidence="1">
    <location>
        <begin position="12"/>
        <end position="30"/>
    </location>
</feature>
<accession>A0A1M5KXB1</accession>
<dbReference type="STRING" id="1121321.SAMN04488530_103152"/>
<feature type="transmembrane region" description="Helical" evidence="1">
    <location>
        <begin position="70"/>
        <end position="91"/>
    </location>
</feature>
<feature type="transmembrane region" description="Helical" evidence="1">
    <location>
        <begin position="163"/>
        <end position="181"/>
    </location>
</feature>
<feature type="transmembrane region" description="Helical" evidence="1">
    <location>
        <begin position="386"/>
        <end position="404"/>
    </location>
</feature>
<feature type="transmembrane region" description="Helical" evidence="1">
    <location>
        <begin position="290"/>
        <end position="309"/>
    </location>
</feature>
<sequence length="498" mass="57314">MKNKILKNPRFFISVALSIFFVFLIAQVPYSHDDWQWASQIKWELMLNGFKNYNGRYLGNLFEILITRSILAKNIILGFGMIAIILVVYKFVSYEAKAKDKTALFLLSSILLLAIPRELFRQTYSWIAAFINFIPPVILIILYLIIINNIFDDKKFNCSALKYPLWSTFLMIPLGISTQLFSEHTTVFTVLLAGFIVVFTFIKYNKFCKLQLVYLISTIIGAIIMFSNGSYFNAANNTDGYKQISLSIISIINLYSTQISDNLFLNNYLLNAILAITCIIIITKHLNKNIVFNLIGNIQIFILSTYMIYGFVHKVYPAWNIFTNPDKTLIFNALYSLLFFVCIISVIIIYINNEGLRMKIFMMYGSSLAVAMPLVIANPIGPRCFYASYVFTIISTLQLLIYLLNNSNIEFNLFSSIASGILIMICVFYASMFIDVGIAEKTRVETINNGVSNGEKSITLNRLPYEDYYWTTVPPNEHWESFFKEFYNIPMETELHFN</sequence>
<name>A0A1M5KXB1_9FIRM</name>
<evidence type="ECO:0008006" key="4">
    <source>
        <dbReference type="Google" id="ProtNLM"/>
    </source>
</evidence>
<protein>
    <recommendedName>
        <fullName evidence="4">Glucosyl transferase GtrII</fullName>
    </recommendedName>
</protein>
<dbReference type="InterPro" id="IPR045691">
    <property type="entry name" value="DUF6056"/>
</dbReference>
<evidence type="ECO:0000256" key="1">
    <source>
        <dbReference type="SAM" id="Phobius"/>
    </source>
</evidence>
<evidence type="ECO:0000313" key="3">
    <source>
        <dbReference type="Proteomes" id="UP000243255"/>
    </source>
</evidence>
<keyword evidence="1" id="KW-1133">Transmembrane helix</keyword>
<feature type="transmembrane region" description="Helical" evidence="1">
    <location>
        <begin position="126"/>
        <end position="151"/>
    </location>
</feature>
<organism evidence="2 3">
    <name type="scientific">Asaccharospora irregularis DSM 2635</name>
    <dbReference type="NCBI Taxonomy" id="1121321"/>
    <lineage>
        <taxon>Bacteria</taxon>
        <taxon>Bacillati</taxon>
        <taxon>Bacillota</taxon>
        <taxon>Clostridia</taxon>
        <taxon>Peptostreptococcales</taxon>
        <taxon>Peptostreptococcaceae</taxon>
        <taxon>Asaccharospora</taxon>
    </lineage>
</organism>
<dbReference type="Pfam" id="PF19528">
    <property type="entry name" value="DUF6056"/>
    <property type="match status" value="1"/>
</dbReference>
<dbReference type="AlphaFoldDB" id="A0A1M5KXB1"/>
<feature type="transmembrane region" description="Helical" evidence="1">
    <location>
        <begin position="411"/>
        <end position="434"/>
    </location>
</feature>
<feature type="transmembrane region" description="Helical" evidence="1">
    <location>
        <begin position="263"/>
        <end position="283"/>
    </location>
</feature>
<keyword evidence="1" id="KW-0812">Transmembrane</keyword>
<keyword evidence="1" id="KW-0472">Membrane</keyword>
<dbReference type="RefSeq" id="WP_073123994.1">
    <property type="nucleotide sequence ID" value="NZ_BAABCH010000103.1"/>
</dbReference>
<feature type="transmembrane region" description="Helical" evidence="1">
    <location>
        <begin position="103"/>
        <end position="120"/>
    </location>
</feature>
<proteinExistence type="predicted"/>
<feature type="transmembrane region" description="Helical" evidence="1">
    <location>
        <begin position="212"/>
        <end position="232"/>
    </location>
</feature>
<feature type="transmembrane region" description="Helical" evidence="1">
    <location>
        <begin position="360"/>
        <end position="380"/>
    </location>
</feature>
<reference evidence="3" key="1">
    <citation type="submission" date="2016-11" db="EMBL/GenBank/DDBJ databases">
        <authorList>
            <person name="Varghese N."/>
            <person name="Submissions S."/>
        </authorList>
    </citation>
    <scope>NUCLEOTIDE SEQUENCE [LARGE SCALE GENOMIC DNA]</scope>
    <source>
        <strain evidence="3">DSM 2635</strain>
    </source>
</reference>
<feature type="transmembrane region" description="Helical" evidence="1">
    <location>
        <begin position="329"/>
        <end position="351"/>
    </location>
</feature>
<gene>
    <name evidence="2" type="ORF">SAMN04488530_103152</name>
</gene>
<dbReference type="Proteomes" id="UP000243255">
    <property type="component" value="Unassembled WGS sequence"/>
</dbReference>
<keyword evidence="3" id="KW-1185">Reference proteome</keyword>
<feature type="transmembrane region" description="Helical" evidence="1">
    <location>
        <begin position="187"/>
        <end position="205"/>
    </location>
</feature>
<evidence type="ECO:0000313" key="2">
    <source>
        <dbReference type="EMBL" id="SHG57365.1"/>
    </source>
</evidence>
<dbReference type="EMBL" id="FQWX01000003">
    <property type="protein sequence ID" value="SHG57365.1"/>
    <property type="molecule type" value="Genomic_DNA"/>
</dbReference>
<dbReference type="OrthoDB" id="1821221at2"/>